<protein>
    <submittedName>
        <fullName evidence="3">Uncharacterized protein YkwD</fullName>
    </submittedName>
</protein>
<dbReference type="GO" id="GO:0005576">
    <property type="term" value="C:extracellular region"/>
    <property type="evidence" value="ECO:0007669"/>
    <property type="project" value="InterPro"/>
</dbReference>
<dbReference type="InterPro" id="IPR034113">
    <property type="entry name" value="SCP_GAPR1-like"/>
</dbReference>
<comment type="caution">
    <text evidence="3">The sequence shown here is derived from an EMBL/GenBank/DDBJ whole genome shotgun (WGS) entry which is preliminary data.</text>
</comment>
<dbReference type="PANTHER" id="PTHR10334">
    <property type="entry name" value="CYSTEINE-RICH SECRETORY PROTEIN-RELATED"/>
    <property type="match status" value="1"/>
</dbReference>
<feature type="signal peptide" evidence="1">
    <location>
        <begin position="1"/>
        <end position="20"/>
    </location>
</feature>
<sequence length="175" mass="19994">MKNILLFVFIFLLMTINAQQNPAINVEEKLSTIQKEALEFHNNTRKDLGIPPLSWSSEISEYSQEWANYIAKNGCELTHRTPNTQNGKNYGENIGWSSDPSYNLIDASKAWHSEIQFFKNETLNDNNWYKAGHYSQMVWRNTTQMGMGIAKCSNGSIIVVANYNPPGNYMGQKAY</sequence>
<evidence type="ECO:0000313" key="3">
    <source>
        <dbReference type="EMBL" id="NRS92154.1"/>
    </source>
</evidence>
<dbReference type="InterPro" id="IPR014044">
    <property type="entry name" value="CAP_dom"/>
</dbReference>
<dbReference type="CDD" id="cd05382">
    <property type="entry name" value="CAP_GAPR1-like"/>
    <property type="match status" value="1"/>
</dbReference>
<evidence type="ECO:0000256" key="1">
    <source>
        <dbReference type="SAM" id="SignalP"/>
    </source>
</evidence>
<evidence type="ECO:0000313" key="4">
    <source>
        <dbReference type="Proteomes" id="UP000610746"/>
    </source>
</evidence>
<dbReference type="AlphaFoldDB" id="A0A8J8G6H4"/>
<dbReference type="PRINTS" id="PR00838">
    <property type="entry name" value="V5ALLERGEN"/>
</dbReference>
<dbReference type="EMBL" id="JABSNO010000007">
    <property type="protein sequence ID" value="NRS92154.1"/>
    <property type="molecule type" value="Genomic_DNA"/>
</dbReference>
<keyword evidence="4" id="KW-1185">Reference proteome</keyword>
<feature type="chain" id="PRO_5035145647" evidence="1">
    <location>
        <begin position="21"/>
        <end position="175"/>
    </location>
</feature>
<accession>A0A8J8G6H4</accession>
<dbReference type="Proteomes" id="UP000610746">
    <property type="component" value="Unassembled WGS sequence"/>
</dbReference>
<proteinExistence type="predicted"/>
<dbReference type="InterPro" id="IPR001283">
    <property type="entry name" value="CRISP-related"/>
</dbReference>
<gene>
    <name evidence="3" type="ORF">HNQ03_001222</name>
</gene>
<name>A0A8J8G6H4_9FLAO</name>
<dbReference type="InterPro" id="IPR002413">
    <property type="entry name" value="V5_allergen-like"/>
</dbReference>
<dbReference type="SMART" id="SM00198">
    <property type="entry name" value="SCP"/>
    <property type="match status" value="1"/>
</dbReference>
<keyword evidence="1" id="KW-0732">Signal</keyword>
<dbReference type="PRINTS" id="PR00837">
    <property type="entry name" value="V5TPXLIKE"/>
</dbReference>
<dbReference type="PROSITE" id="PS01009">
    <property type="entry name" value="CRISP_1"/>
    <property type="match status" value="1"/>
</dbReference>
<feature type="domain" description="SCP" evidence="2">
    <location>
        <begin position="32"/>
        <end position="171"/>
    </location>
</feature>
<dbReference type="RefSeq" id="WP_173778769.1">
    <property type="nucleotide sequence ID" value="NZ_JABSNO010000007.1"/>
</dbReference>
<dbReference type="InterPro" id="IPR035940">
    <property type="entry name" value="CAP_sf"/>
</dbReference>
<dbReference type="Pfam" id="PF00188">
    <property type="entry name" value="CAP"/>
    <property type="match status" value="1"/>
</dbReference>
<dbReference type="SUPFAM" id="SSF55797">
    <property type="entry name" value="PR-1-like"/>
    <property type="match status" value="1"/>
</dbReference>
<evidence type="ECO:0000259" key="2">
    <source>
        <dbReference type="SMART" id="SM00198"/>
    </source>
</evidence>
<dbReference type="Gene3D" id="3.40.33.10">
    <property type="entry name" value="CAP"/>
    <property type="match status" value="1"/>
</dbReference>
<dbReference type="InterPro" id="IPR018244">
    <property type="entry name" value="Allrgn_V5/Tpx1_CS"/>
</dbReference>
<reference evidence="3" key="1">
    <citation type="submission" date="2020-05" db="EMBL/GenBank/DDBJ databases">
        <title>Genomic Encyclopedia of Type Strains, Phase IV (KMG-V): Genome sequencing to study the core and pangenomes of soil and plant-associated prokaryotes.</title>
        <authorList>
            <person name="Whitman W."/>
        </authorList>
    </citation>
    <scope>NUCLEOTIDE SEQUENCE</scope>
    <source>
        <strain evidence="3">16F</strain>
    </source>
</reference>
<organism evidence="3 4">
    <name type="scientific">Frigoriflavimonas asaccharolytica</name>
    <dbReference type="NCBI Taxonomy" id="2735899"/>
    <lineage>
        <taxon>Bacteria</taxon>
        <taxon>Pseudomonadati</taxon>
        <taxon>Bacteroidota</taxon>
        <taxon>Flavobacteriia</taxon>
        <taxon>Flavobacteriales</taxon>
        <taxon>Weeksellaceae</taxon>
        <taxon>Frigoriflavimonas</taxon>
    </lineage>
</organism>